<accession>A0A4Q4SYV1</accession>
<proteinExistence type="predicted"/>
<dbReference type="Proteomes" id="UP000293360">
    <property type="component" value="Unassembled WGS sequence"/>
</dbReference>
<evidence type="ECO:0008006" key="4">
    <source>
        <dbReference type="Google" id="ProtNLM"/>
    </source>
</evidence>
<evidence type="ECO:0000313" key="2">
    <source>
        <dbReference type="EMBL" id="RYO85988.1"/>
    </source>
</evidence>
<keyword evidence="1" id="KW-0732">Signal</keyword>
<comment type="caution">
    <text evidence="2">The sequence shown here is derived from an EMBL/GenBank/DDBJ whole genome shotgun (WGS) entry which is preliminary data.</text>
</comment>
<sequence>MQLISVLAVSASLVMAAMAAPSNMIRGAAANETRRWKVSDLEIRHQTGLPSTIRFHVRDETAAASLEPTLCEHYSFDDTVTTIIDDVYQVSCGNSSWSFNYVSIENDDPSKSPIGGKLTVQQITYPIGQRIAQAFRGSYNFHEDDFKRTERFNYYSALVSYTGDNEFTIEGTV</sequence>
<evidence type="ECO:0000313" key="3">
    <source>
        <dbReference type="Proteomes" id="UP000293360"/>
    </source>
</evidence>
<protein>
    <recommendedName>
        <fullName evidence="4">AA1-like domain-containing protein</fullName>
    </recommendedName>
</protein>
<organism evidence="2 3">
    <name type="scientific">Monosporascus ibericus</name>
    <dbReference type="NCBI Taxonomy" id="155417"/>
    <lineage>
        <taxon>Eukaryota</taxon>
        <taxon>Fungi</taxon>
        <taxon>Dikarya</taxon>
        <taxon>Ascomycota</taxon>
        <taxon>Pezizomycotina</taxon>
        <taxon>Sordariomycetes</taxon>
        <taxon>Xylariomycetidae</taxon>
        <taxon>Xylariales</taxon>
        <taxon>Xylariales incertae sedis</taxon>
        <taxon>Monosporascus</taxon>
    </lineage>
</organism>
<reference evidence="2 3" key="1">
    <citation type="submission" date="2018-06" db="EMBL/GenBank/DDBJ databases">
        <title>Complete Genomes of Monosporascus.</title>
        <authorList>
            <person name="Robinson A.J."/>
            <person name="Natvig D.O."/>
        </authorList>
    </citation>
    <scope>NUCLEOTIDE SEQUENCE [LARGE SCALE GENOMIC DNA]</scope>
    <source>
        <strain evidence="2 3">CBS 110550</strain>
    </source>
</reference>
<name>A0A4Q4SYV1_9PEZI</name>
<dbReference type="AlphaFoldDB" id="A0A4Q4SYV1"/>
<gene>
    <name evidence="2" type="ORF">DL764_009073</name>
</gene>
<evidence type="ECO:0000256" key="1">
    <source>
        <dbReference type="SAM" id="SignalP"/>
    </source>
</evidence>
<feature type="signal peptide" evidence="1">
    <location>
        <begin position="1"/>
        <end position="19"/>
    </location>
</feature>
<keyword evidence="3" id="KW-1185">Reference proteome</keyword>
<feature type="chain" id="PRO_5020699680" description="AA1-like domain-containing protein" evidence="1">
    <location>
        <begin position="20"/>
        <end position="173"/>
    </location>
</feature>
<dbReference type="OrthoDB" id="4727924at2759"/>
<dbReference type="EMBL" id="QJNU01000794">
    <property type="protein sequence ID" value="RYO85988.1"/>
    <property type="molecule type" value="Genomic_DNA"/>
</dbReference>